<evidence type="ECO:0000256" key="1">
    <source>
        <dbReference type="SAM" id="Phobius"/>
    </source>
</evidence>
<dbReference type="Proteomes" id="UP000183685">
    <property type="component" value="Unassembled WGS sequence"/>
</dbReference>
<protein>
    <submittedName>
        <fullName evidence="2">Predicted membrane protein</fullName>
    </submittedName>
</protein>
<keyword evidence="3" id="KW-1185">Reference proteome</keyword>
<feature type="transmembrane region" description="Helical" evidence="1">
    <location>
        <begin position="158"/>
        <end position="179"/>
    </location>
</feature>
<reference evidence="2 3" key="1">
    <citation type="submission" date="2016-10" db="EMBL/GenBank/DDBJ databases">
        <authorList>
            <person name="de Groot N.N."/>
        </authorList>
    </citation>
    <scope>NUCLEOTIDE SEQUENCE [LARGE SCALE GENOMIC DNA]</scope>
    <source>
        <strain evidence="2 3">CGMCC 1.9109</strain>
    </source>
</reference>
<accession>A0A1G6YEH1</accession>
<name>A0A1G6YEH1_9PROT</name>
<dbReference type="AlphaFoldDB" id="A0A1G6YEH1"/>
<evidence type="ECO:0000313" key="2">
    <source>
        <dbReference type="EMBL" id="SDD88732.1"/>
    </source>
</evidence>
<sequence length="305" mass="34277">MSTTGDKPQVVRAEYDPPEGVSPAAARFLSVGWYDTRTFAAAILSLVAQNCVSLETRTGGQFVLSRIKGSKPKYADEQSLLRSLFPGRRALVIGEKAYVRLCYLRKRHKRFLEKRHTNGGASEGVLFMMLAGLLVVQSVMAVAYMGQQPPAVSAWEGLLPFWYVPVVMFGGAILGRWLWRREQSQETVQESGVAGYRLFVEKAMADRVNPYFVADGIHKTLDPAALYSVAFGFENAWADPFIESLENLLPNAVHGTSLDEITEVNTPHIDRSSRYGRDQEMPTLAGVIGFFWRRYGFKWKYDDFD</sequence>
<keyword evidence="1" id="KW-0472">Membrane</keyword>
<keyword evidence="1" id="KW-0812">Transmembrane</keyword>
<feature type="transmembrane region" description="Helical" evidence="1">
    <location>
        <begin position="124"/>
        <end position="146"/>
    </location>
</feature>
<keyword evidence="1" id="KW-1133">Transmembrane helix</keyword>
<dbReference type="STRING" id="637679.GCA_001550055_01274"/>
<evidence type="ECO:0000313" key="3">
    <source>
        <dbReference type="Proteomes" id="UP000183685"/>
    </source>
</evidence>
<organism evidence="2 3">
    <name type="scientific">Kordiimonas lacus</name>
    <dbReference type="NCBI Taxonomy" id="637679"/>
    <lineage>
        <taxon>Bacteria</taxon>
        <taxon>Pseudomonadati</taxon>
        <taxon>Pseudomonadota</taxon>
        <taxon>Alphaproteobacteria</taxon>
        <taxon>Kordiimonadales</taxon>
        <taxon>Kordiimonadaceae</taxon>
        <taxon>Kordiimonas</taxon>
    </lineage>
</organism>
<dbReference type="OrthoDB" id="9767603at2"/>
<proteinExistence type="predicted"/>
<dbReference type="EMBL" id="FNAK01000003">
    <property type="protein sequence ID" value="SDD88732.1"/>
    <property type="molecule type" value="Genomic_DNA"/>
</dbReference>
<gene>
    <name evidence="2" type="ORF">SAMN04488071_1593</name>
</gene>